<keyword evidence="14" id="KW-1185">Reference proteome</keyword>
<evidence type="ECO:0000256" key="11">
    <source>
        <dbReference type="SAM" id="SignalP"/>
    </source>
</evidence>
<keyword evidence="8" id="KW-0119">Carbohydrate metabolism</keyword>
<keyword evidence="9" id="KW-0326">Glycosidase</keyword>
<dbReference type="SMART" id="SM01217">
    <property type="entry name" value="Fn3_like"/>
    <property type="match status" value="1"/>
</dbReference>
<dbReference type="Gene3D" id="3.40.50.1700">
    <property type="entry name" value="Glycoside hydrolase family 3 C-terminal domain"/>
    <property type="match status" value="1"/>
</dbReference>
<protein>
    <recommendedName>
        <fullName evidence="4">beta-glucosidase</fullName>
        <ecNumber evidence="4">3.2.1.21</ecNumber>
    </recommendedName>
</protein>
<organism evidence="13 14">
    <name type="scientific">Hohenbuehelia grisea</name>
    <dbReference type="NCBI Taxonomy" id="104357"/>
    <lineage>
        <taxon>Eukaryota</taxon>
        <taxon>Fungi</taxon>
        <taxon>Dikarya</taxon>
        <taxon>Basidiomycota</taxon>
        <taxon>Agaricomycotina</taxon>
        <taxon>Agaricomycetes</taxon>
        <taxon>Agaricomycetidae</taxon>
        <taxon>Agaricales</taxon>
        <taxon>Pleurotineae</taxon>
        <taxon>Pleurotaceae</taxon>
        <taxon>Hohenbuehelia</taxon>
    </lineage>
</organism>
<dbReference type="PROSITE" id="PS51164">
    <property type="entry name" value="CBM1_2"/>
    <property type="match status" value="1"/>
</dbReference>
<name>A0ABR3J5Y2_9AGAR</name>
<dbReference type="SMART" id="SM00236">
    <property type="entry name" value="fCBD"/>
    <property type="match status" value="1"/>
</dbReference>
<feature type="region of interest" description="Disordered" evidence="10">
    <location>
        <begin position="58"/>
        <end position="94"/>
    </location>
</feature>
<evidence type="ECO:0000256" key="8">
    <source>
        <dbReference type="ARBA" id="ARBA00023001"/>
    </source>
</evidence>
<dbReference type="Pfam" id="PF01915">
    <property type="entry name" value="Glyco_hydro_3_C"/>
    <property type="match status" value="1"/>
</dbReference>
<keyword evidence="8" id="KW-0136">Cellulose degradation</keyword>
<evidence type="ECO:0000256" key="4">
    <source>
        <dbReference type="ARBA" id="ARBA00012744"/>
    </source>
</evidence>
<sequence>MRSFVALLSLCGLVVAQQGVYQQCGGIGWSGGTSCVSGSTCTKLNDYYSQCLPGAATSSTTPAPPSSSSSSTTPGTPSSTSSTPGSTPTGAAPGNISPEWAAAYTKAKAAVAKLSLSEKVSLATGVGWMNGPCVGNTPAVSSIGYPSLCLQDSPLGIRFADKVSVFPAGINAAATFNRTLIRQRGVALGAEFKGKGIHVGLGPMMNLMRAPAAGRNWEGFGGDPYLSGEAAFETVTGMQSSGVQASAKHLINNEQEHSRETSSSNVDDRRQHEVYALPFLRSIQANVASIMCSYNQINGSFACENDKVLNGIIKGQFGFPGYIMSDWAATHSTTSVNAGLDMTMPGDISFGSGTTYFGQNLVNAVNSGSVPQSRVDDMALRILAAWYLLKQDSGFPAVNFNSWNSGSGQHIDVQGNHGSLIRTIGAASTVLLKNKNSALPLKTPKSIGIIGNGAGASSRGINGYTDRGGTDGVLGQGWGSGTADYPYLITPLDAIKAKATGTTVSSSLSDTDLNAAGTTASGKDVAIVFIAANSGEAYITVEGNAGDRNDLAAWHNGDALVSKVASSNANTIVVVNTVGPIILESWIDHPNVTALVWSGLPGQEAGNALADVLFGVYNPSGRLPYTLGKSVNDYAAKVIYQNNANIAIPYSEGLFIDYRHFDQANIAPRYEFGFGLSYTTFAYSGLSVTGSTSGGTPPTGPGASLSPWLHDKVVTVSFTLANNGTVAGHEIPQLYIAPPASAQSAPRLLKGFDSVFLTPGQSKTVTIQLSRFDFSIWNVGTQSWTVPSGTHGISMGASSRDIRLTSSLTA</sequence>
<evidence type="ECO:0000256" key="2">
    <source>
        <dbReference type="ARBA" id="ARBA00004613"/>
    </source>
</evidence>
<feature type="domain" description="CBM1" evidence="12">
    <location>
        <begin position="16"/>
        <end position="52"/>
    </location>
</feature>
<evidence type="ECO:0000256" key="5">
    <source>
        <dbReference type="ARBA" id="ARBA00022525"/>
    </source>
</evidence>
<dbReference type="SUPFAM" id="SSF57180">
    <property type="entry name" value="Cellulose-binding domain"/>
    <property type="match status" value="1"/>
</dbReference>
<dbReference type="InterPro" id="IPR035971">
    <property type="entry name" value="CBD_sf"/>
</dbReference>
<dbReference type="InterPro" id="IPR050288">
    <property type="entry name" value="Cellulose_deg_GH3"/>
</dbReference>
<comment type="subcellular location">
    <subcellularLocation>
        <location evidence="2">Secreted</location>
    </subcellularLocation>
</comment>
<reference evidence="14" key="1">
    <citation type="submission" date="2024-06" db="EMBL/GenBank/DDBJ databases">
        <title>Multi-omics analyses provide insights into the biosynthesis of the anticancer antibiotic pleurotin in Hohenbuehelia grisea.</title>
        <authorList>
            <person name="Weaver J.A."/>
            <person name="Alberti F."/>
        </authorList>
    </citation>
    <scope>NUCLEOTIDE SEQUENCE [LARGE SCALE GENOMIC DNA]</scope>
    <source>
        <strain evidence="14">T-177</strain>
    </source>
</reference>
<dbReference type="Proteomes" id="UP001556367">
    <property type="component" value="Unassembled WGS sequence"/>
</dbReference>
<evidence type="ECO:0000256" key="10">
    <source>
        <dbReference type="SAM" id="MobiDB-lite"/>
    </source>
</evidence>
<dbReference type="PRINTS" id="PR00133">
    <property type="entry name" value="GLHYDRLASE3"/>
</dbReference>
<dbReference type="SUPFAM" id="SSF52279">
    <property type="entry name" value="Beta-D-glucan exohydrolase, C-terminal domain"/>
    <property type="match status" value="1"/>
</dbReference>
<evidence type="ECO:0000256" key="6">
    <source>
        <dbReference type="ARBA" id="ARBA00022729"/>
    </source>
</evidence>
<dbReference type="InterPro" id="IPR036881">
    <property type="entry name" value="Glyco_hydro_3_C_sf"/>
</dbReference>
<feature type="chain" id="PRO_5046420966" description="beta-glucosidase" evidence="11">
    <location>
        <begin position="17"/>
        <end position="810"/>
    </location>
</feature>
<dbReference type="EC" id="3.2.1.21" evidence="4"/>
<evidence type="ECO:0000259" key="12">
    <source>
        <dbReference type="PROSITE" id="PS51164"/>
    </source>
</evidence>
<dbReference type="InterPro" id="IPR000254">
    <property type="entry name" value="CBD"/>
</dbReference>
<comment type="similarity">
    <text evidence="3">Belongs to the glycosyl hydrolase 3 family.</text>
</comment>
<dbReference type="Pfam" id="PF00734">
    <property type="entry name" value="CBM_1"/>
    <property type="match status" value="1"/>
</dbReference>
<dbReference type="InterPro" id="IPR002772">
    <property type="entry name" value="Glyco_hydro_3_C"/>
</dbReference>
<evidence type="ECO:0000256" key="9">
    <source>
        <dbReference type="ARBA" id="ARBA00023295"/>
    </source>
</evidence>
<evidence type="ECO:0000256" key="3">
    <source>
        <dbReference type="ARBA" id="ARBA00005336"/>
    </source>
</evidence>
<accession>A0ABR3J5Y2</accession>
<feature type="signal peptide" evidence="11">
    <location>
        <begin position="1"/>
        <end position="16"/>
    </location>
</feature>
<dbReference type="PROSITE" id="PS00562">
    <property type="entry name" value="CBM1_1"/>
    <property type="match status" value="1"/>
</dbReference>
<dbReference type="Gene3D" id="2.60.40.10">
    <property type="entry name" value="Immunoglobulins"/>
    <property type="match status" value="1"/>
</dbReference>
<dbReference type="SUPFAM" id="SSF51445">
    <property type="entry name" value="(Trans)glycosidases"/>
    <property type="match status" value="1"/>
</dbReference>
<dbReference type="PANTHER" id="PTHR42715:SF28">
    <property type="entry name" value="BETA-GLUCOSIDASE L-RELATED"/>
    <property type="match status" value="1"/>
</dbReference>
<keyword evidence="5" id="KW-0964">Secreted</keyword>
<gene>
    <name evidence="13" type="ORF">HGRIS_007674</name>
</gene>
<dbReference type="PANTHER" id="PTHR42715">
    <property type="entry name" value="BETA-GLUCOSIDASE"/>
    <property type="match status" value="1"/>
</dbReference>
<keyword evidence="8" id="KW-0624">Polysaccharide degradation</keyword>
<comment type="catalytic activity">
    <reaction evidence="1">
        <text>Hydrolysis of terminal, non-reducing beta-D-glucosyl residues with release of beta-D-glucose.</text>
        <dbReference type="EC" id="3.2.1.21"/>
    </reaction>
</comment>
<dbReference type="InterPro" id="IPR001764">
    <property type="entry name" value="Glyco_hydro_3_N"/>
</dbReference>
<evidence type="ECO:0000313" key="14">
    <source>
        <dbReference type="Proteomes" id="UP001556367"/>
    </source>
</evidence>
<keyword evidence="6 11" id="KW-0732">Signal</keyword>
<dbReference type="InterPro" id="IPR036962">
    <property type="entry name" value="Glyco_hydro_3_N_sf"/>
</dbReference>
<dbReference type="InterPro" id="IPR017853">
    <property type="entry name" value="GH"/>
</dbReference>
<dbReference type="InterPro" id="IPR013783">
    <property type="entry name" value="Ig-like_fold"/>
</dbReference>
<dbReference type="InterPro" id="IPR026891">
    <property type="entry name" value="Fn3-like"/>
</dbReference>
<dbReference type="Gene3D" id="3.20.20.300">
    <property type="entry name" value="Glycoside hydrolase, family 3, N-terminal domain"/>
    <property type="match status" value="1"/>
</dbReference>
<dbReference type="PROSITE" id="PS51257">
    <property type="entry name" value="PROKAR_LIPOPROTEIN"/>
    <property type="match status" value="1"/>
</dbReference>
<comment type="caution">
    <text evidence="13">The sequence shown here is derived from an EMBL/GenBank/DDBJ whole genome shotgun (WGS) entry which is preliminary data.</text>
</comment>
<evidence type="ECO:0000256" key="1">
    <source>
        <dbReference type="ARBA" id="ARBA00000448"/>
    </source>
</evidence>
<dbReference type="Pfam" id="PF14310">
    <property type="entry name" value="Fn3-like"/>
    <property type="match status" value="1"/>
</dbReference>
<proteinExistence type="inferred from homology"/>
<evidence type="ECO:0000313" key="13">
    <source>
        <dbReference type="EMBL" id="KAL0950916.1"/>
    </source>
</evidence>
<dbReference type="Pfam" id="PF00933">
    <property type="entry name" value="Glyco_hydro_3"/>
    <property type="match status" value="1"/>
</dbReference>
<keyword evidence="7" id="KW-0378">Hydrolase</keyword>
<dbReference type="EMBL" id="JASNQZ010000011">
    <property type="protein sequence ID" value="KAL0950916.1"/>
    <property type="molecule type" value="Genomic_DNA"/>
</dbReference>
<evidence type="ECO:0000256" key="7">
    <source>
        <dbReference type="ARBA" id="ARBA00022801"/>
    </source>
</evidence>